<dbReference type="Proteomes" id="UP000818029">
    <property type="component" value="Chromosome A13"/>
</dbReference>
<dbReference type="KEGG" id="ghi:107894501"/>
<dbReference type="AlphaFoldDB" id="A0A1U8IHA6"/>
<keyword evidence="2" id="KW-1185">Reference proteome</keyword>
<evidence type="ECO:0000259" key="1">
    <source>
        <dbReference type="Pfam" id="PF00078"/>
    </source>
</evidence>
<reference evidence="2" key="1">
    <citation type="journal article" date="2020" name="Nat. Genet.">
        <title>Genomic diversifications of five Gossypium allopolyploid species and their impact on cotton improvement.</title>
        <authorList>
            <person name="Chen Z.J."/>
            <person name="Sreedasyam A."/>
            <person name="Ando A."/>
            <person name="Song Q."/>
            <person name="De Santiago L.M."/>
            <person name="Hulse-Kemp A.M."/>
            <person name="Ding M."/>
            <person name="Ye W."/>
            <person name="Kirkbride R.C."/>
            <person name="Jenkins J."/>
            <person name="Plott C."/>
            <person name="Lovell J."/>
            <person name="Lin Y.M."/>
            <person name="Vaughn R."/>
            <person name="Liu B."/>
            <person name="Simpson S."/>
            <person name="Scheffler B.E."/>
            <person name="Wen L."/>
            <person name="Saski C.A."/>
            <person name="Grover C.E."/>
            <person name="Hu G."/>
            <person name="Conover J.L."/>
            <person name="Carlson J.W."/>
            <person name="Shu S."/>
            <person name="Boston L.B."/>
            <person name="Williams M."/>
            <person name="Peterson D.G."/>
            <person name="McGee K."/>
            <person name="Jones D.C."/>
            <person name="Wendel J.F."/>
            <person name="Stelly D.M."/>
            <person name="Grimwood J."/>
            <person name="Schmutz J."/>
        </authorList>
    </citation>
    <scope>NUCLEOTIDE SEQUENCE [LARGE SCALE GENOMIC DNA]</scope>
    <source>
        <strain evidence="2">cv. TM-1</strain>
    </source>
</reference>
<reference evidence="3" key="2">
    <citation type="submission" date="2025-08" db="UniProtKB">
        <authorList>
            <consortium name="RefSeq"/>
        </authorList>
    </citation>
    <scope>IDENTIFICATION</scope>
</reference>
<dbReference type="RefSeq" id="XP_016675259.1">
    <property type="nucleotide sequence ID" value="XM_016819770.1"/>
</dbReference>
<evidence type="ECO:0000313" key="3">
    <source>
        <dbReference type="RefSeq" id="XP_016675259.1"/>
    </source>
</evidence>
<proteinExistence type="predicted"/>
<dbReference type="PANTHER" id="PTHR33116">
    <property type="entry name" value="REVERSE TRANSCRIPTASE ZINC-BINDING DOMAIN-CONTAINING PROTEIN-RELATED-RELATED"/>
    <property type="match status" value="1"/>
</dbReference>
<dbReference type="OrthoDB" id="1002624at2759"/>
<dbReference type="PANTHER" id="PTHR33116:SF86">
    <property type="entry name" value="REVERSE TRANSCRIPTASE DOMAIN-CONTAINING PROTEIN"/>
    <property type="match status" value="1"/>
</dbReference>
<dbReference type="InterPro" id="IPR000477">
    <property type="entry name" value="RT_dom"/>
</dbReference>
<dbReference type="GeneID" id="107894501"/>
<accession>A0A1U8IHA6</accession>
<name>A0A1U8IHA6_GOSHI</name>
<dbReference type="PaxDb" id="3635-A0A1U8IHA6"/>
<protein>
    <recommendedName>
        <fullName evidence="1">Reverse transcriptase domain-containing protein</fullName>
    </recommendedName>
</protein>
<feature type="domain" description="Reverse transcriptase" evidence="1">
    <location>
        <begin position="159"/>
        <end position="307"/>
    </location>
</feature>
<dbReference type="CDD" id="cd01650">
    <property type="entry name" value="RT_nLTR_like"/>
    <property type="match status" value="1"/>
</dbReference>
<organism evidence="2 3">
    <name type="scientific">Gossypium hirsutum</name>
    <name type="common">Upland cotton</name>
    <name type="synonym">Gossypium mexicanum</name>
    <dbReference type="NCBI Taxonomy" id="3635"/>
    <lineage>
        <taxon>Eukaryota</taxon>
        <taxon>Viridiplantae</taxon>
        <taxon>Streptophyta</taxon>
        <taxon>Embryophyta</taxon>
        <taxon>Tracheophyta</taxon>
        <taxon>Spermatophyta</taxon>
        <taxon>Magnoliopsida</taxon>
        <taxon>eudicotyledons</taxon>
        <taxon>Gunneridae</taxon>
        <taxon>Pentapetalae</taxon>
        <taxon>rosids</taxon>
        <taxon>malvids</taxon>
        <taxon>Malvales</taxon>
        <taxon>Malvaceae</taxon>
        <taxon>Malvoideae</taxon>
        <taxon>Gossypium</taxon>
    </lineage>
</organism>
<sequence>MERLDRAICNNAWFTLFPNSLVTHLPRLKSDHRPLEFSLMPAIHSSQGRPFRFLAGWVEHPAFSDFVKENWKVSSNMSTVHSEFTDQVKRWNKVVPVFDEEIKTASFDMAPLKAPISDGFHVLFYQSQWDHVDTSVFSWVKGIFAGKSIDSELNNSLIIIANRFKVVFPKLIAPEQTGFLAGQNITDDIVIAQEVIHSMRSLQKNRRWMTIKIDLENAYGRVLWNGVPTTKFQPTRGVRQGCPLSPYLFILCKEWLSHSIQAAIGVGNRSPIRLVRNGPPLSHIFFADNLILFGHAEEHQEVSNLGLYLGVPLFYERVTNYTLHFVVDKVRNKLSSWDARQLSLVGRVTLAQSILLSIPSYFMQTMMIPTGLCDEIENIVQKFVWGSTNGNTKIVLVSWDSVCQPKAHGDLGLRHLEDHNTSFMMNMGFNIVSNTNALWVRVIRTKYDIPVDYPRIY</sequence>
<dbReference type="STRING" id="3635.A0A1U8IHA6"/>
<evidence type="ECO:0000313" key="2">
    <source>
        <dbReference type="Proteomes" id="UP000818029"/>
    </source>
</evidence>
<gene>
    <name evidence="3" type="primary">LOC107894501</name>
</gene>
<dbReference type="Pfam" id="PF00078">
    <property type="entry name" value="RVT_1"/>
    <property type="match status" value="1"/>
</dbReference>